<feature type="transmembrane region" description="Helical" evidence="7">
    <location>
        <begin position="97"/>
        <end position="117"/>
    </location>
</feature>
<evidence type="ECO:0000313" key="10">
    <source>
        <dbReference type="Proteomes" id="UP000426246"/>
    </source>
</evidence>
<dbReference type="OrthoDB" id="9794684at2"/>
<dbReference type="CDD" id="cd06261">
    <property type="entry name" value="TM_PBP2"/>
    <property type="match status" value="1"/>
</dbReference>
<feature type="transmembrane region" description="Helical" evidence="7">
    <location>
        <begin position="172"/>
        <end position="197"/>
    </location>
</feature>
<keyword evidence="10" id="KW-1185">Reference proteome</keyword>
<dbReference type="Pfam" id="PF00528">
    <property type="entry name" value="BPD_transp_1"/>
    <property type="match status" value="1"/>
</dbReference>
<evidence type="ECO:0000256" key="4">
    <source>
        <dbReference type="ARBA" id="ARBA00022692"/>
    </source>
</evidence>
<evidence type="ECO:0000256" key="5">
    <source>
        <dbReference type="ARBA" id="ARBA00022989"/>
    </source>
</evidence>
<dbReference type="Gene3D" id="1.10.3720.10">
    <property type="entry name" value="MetI-like"/>
    <property type="match status" value="1"/>
</dbReference>
<comment type="similarity">
    <text evidence="7">Belongs to the binding-protein-dependent transport system permease family.</text>
</comment>
<feature type="domain" description="ABC transmembrane type-1" evidence="8">
    <location>
        <begin position="61"/>
        <end position="251"/>
    </location>
</feature>
<dbReference type="PROSITE" id="PS50928">
    <property type="entry name" value="ABC_TM1"/>
    <property type="match status" value="1"/>
</dbReference>
<dbReference type="PANTHER" id="PTHR43744">
    <property type="entry name" value="ABC TRANSPORTER PERMEASE PROTEIN MG189-RELATED-RELATED"/>
    <property type="match status" value="1"/>
</dbReference>
<evidence type="ECO:0000256" key="6">
    <source>
        <dbReference type="ARBA" id="ARBA00023136"/>
    </source>
</evidence>
<organism evidence="9 10">
    <name type="scientific">Paenibacillus psychroresistens</name>
    <dbReference type="NCBI Taxonomy" id="1778678"/>
    <lineage>
        <taxon>Bacteria</taxon>
        <taxon>Bacillati</taxon>
        <taxon>Bacillota</taxon>
        <taxon>Bacilli</taxon>
        <taxon>Bacillales</taxon>
        <taxon>Paenibacillaceae</taxon>
        <taxon>Paenibacillus</taxon>
    </lineage>
</organism>
<proteinExistence type="inferred from homology"/>
<feature type="transmembrane region" description="Helical" evidence="7">
    <location>
        <begin position="129"/>
        <end position="150"/>
    </location>
</feature>
<evidence type="ECO:0000256" key="2">
    <source>
        <dbReference type="ARBA" id="ARBA00022448"/>
    </source>
</evidence>
<dbReference type="InterPro" id="IPR035906">
    <property type="entry name" value="MetI-like_sf"/>
</dbReference>
<name>A0A6B8RWK1_9BACL</name>
<keyword evidence="2 7" id="KW-0813">Transport</keyword>
<feature type="transmembrane region" description="Helical" evidence="7">
    <location>
        <begin position="64"/>
        <end position="85"/>
    </location>
</feature>
<keyword evidence="6 7" id="KW-0472">Membrane</keyword>
<evidence type="ECO:0000256" key="3">
    <source>
        <dbReference type="ARBA" id="ARBA00022475"/>
    </source>
</evidence>
<keyword evidence="4 7" id="KW-0812">Transmembrane</keyword>
<dbReference type="EMBL" id="CP034235">
    <property type="protein sequence ID" value="QGR00253.1"/>
    <property type="molecule type" value="Genomic_DNA"/>
</dbReference>
<evidence type="ECO:0000256" key="1">
    <source>
        <dbReference type="ARBA" id="ARBA00004651"/>
    </source>
</evidence>
<sequence length="265" mass="29686">MSIPLLIIAVVFGVLMIFPVYLLVISSLRMPKDIFSANLWPSVITLDNFRVVLKSGFLRSIGNSVFISSVVTLVALLFHAMSGYALAKLQFPGKSFIFSWVLSTLMVPFSVIMIPLFMITKNMGMANNYWGLIIPSIFNAYGIFLFRQFYREFPKELEEAASMEGYSIAGTFFRIVMPLSLPMIVPLTIGFFLANYNSYLWPSIITQKENLWVVQVALASLVGGGYTTPWNVVLAAAVLACIPTFLMFFLMQKYLVNGIKMTGIK</sequence>
<dbReference type="Proteomes" id="UP000426246">
    <property type="component" value="Chromosome"/>
</dbReference>
<dbReference type="KEGG" id="ppsc:EHS13_26485"/>
<dbReference type="InterPro" id="IPR000515">
    <property type="entry name" value="MetI-like"/>
</dbReference>
<gene>
    <name evidence="9" type="ORF">EHS13_26485</name>
</gene>
<dbReference type="GO" id="GO:0005886">
    <property type="term" value="C:plasma membrane"/>
    <property type="evidence" value="ECO:0007669"/>
    <property type="project" value="UniProtKB-SubCell"/>
</dbReference>
<dbReference type="SUPFAM" id="SSF161098">
    <property type="entry name" value="MetI-like"/>
    <property type="match status" value="1"/>
</dbReference>
<dbReference type="GO" id="GO:0055085">
    <property type="term" value="P:transmembrane transport"/>
    <property type="evidence" value="ECO:0007669"/>
    <property type="project" value="InterPro"/>
</dbReference>
<dbReference type="AlphaFoldDB" id="A0A6B8RWK1"/>
<keyword evidence="5 7" id="KW-1133">Transmembrane helix</keyword>
<feature type="transmembrane region" description="Helical" evidence="7">
    <location>
        <begin position="209"/>
        <end position="226"/>
    </location>
</feature>
<evidence type="ECO:0000256" key="7">
    <source>
        <dbReference type="RuleBase" id="RU363032"/>
    </source>
</evidence>
<reference evidence="10" key="1">
    <citation type="submission" date="2018-11" db="EMBL/GenBank/DDBJ databases">
        <title>Complete genome sequence of Paenibacillus sp. ML311-T8.</title>
        <authorList>
            <person name="Nam Y.-D."/>
            <person name="Kang J."/>
            <person name="Chung W.-H."/>
            <person name="Park Y.S."/>
        </authorList>
    </citation>
    <scope>NUCLEOTIDE SEQUENCE [LARGE SCALE GENOMIC DNA]</scope>
    <source>
        <strain evidence="10">ML311-T8</strain>
    </source>
</reference>
<dbReference type="PANTHER" id="PTHR43744:SF12">
    <property type="entry name" value="ABC TRANSPORTER PERMEASE PROTEIN MG189-RELATED"/>
    <property type="match status" value="1"/>
</dbReference>
<feature type="transmembrane region" description="Helical" evidence="7">
    <location>
        <begin position="6"/>
        <end position="25"/>
    </location>
</feature>
<evidence type="ECO:0000259" key="8">
    <source>
        <dbReference type="PROSITE" id="PS50928"/>
    </source>
</evidence>
<evidence type="ECO:0000313" key="9">
    <source>
        <dbReference type="EMBL" id="QGR00253.1"/>
    </source>
</evidence>
<keyword evidence="3" id="KW-1003">Cell membrane</keyword>
<accession>A0A6B8RWK1</accession>
<comment type="subcellular location">
    <subcellularLocation>
        <location evidence="1 7">Cell membrane</location>
        <topology evidence="1 7">Multi-pass membrane protein</topology>
    </subcellularLocation>
</comment>
<protein>
    <submittedName>
        <fullName evidence="9">Carbohydrate ABC transporter permease</fullName>
    </submittedName>
</protein>
<feature type="transmembrane region" description="Helical" evidence="7">
    <location>
        <begin position="232"/>
        <end position="251"/>
    </location>
</feature>